<dbReference type="PANTHER" id="PTHR14097:SF7">
    <property type="entry name" value="OXIDOREDUCTASE HTATIP2"/>
    <property type="match status" value="1"/>
</dbReference>
<proteinExistence type="predicted"/>
<evidence type="ECO:0000313" key="3">
    <source>
        <dbReference type="EMBL" id="SPR01023.1"/>
    </source>
</evidence>
<gene>
    <name evidence="2" type="ORF">PBRA_005646</name>
    <name evidence="3" type="ORF">PLBR_LOCUS8238</name>
</gene>
<dbReference type="EMBL" id="OVEO01000016">
    <property type="protein sequence ID" value="SPR01023.1"/>
    <property type="molecule type" value="Genomic_DNA"/>
</dbReference>
<evidence type="ECO:0000313" key="2">
    <source>
        <dbReference type="EMBL" id="CEO97042.1"/>
    </source>
</evidence>
<dbReference type="OrthoDB" id="430436at2759"/>
<dbReference type="STRING" id="37360.A0A0G4IPA9"/>
<dbReference type="EMBL" id="CDSF01000078">
    <property type="protein sequence ID" value="CEO97042.1"/>
    <property type="molecule type" value="Genomic_DNA"/>
</dbReference>
<dbReference type="Pfam" id="PF13460">
    <property type="entry name" value="NAD_binding_10"/>
    <property type="match status" value="1"/>
</dbReference>
<protein>
    <recommendedName>
        <fullName evidence="1">NAD(P)-binding domain-containing protein</fullName>
    </recommendedName>
</protein>
<dbReference type="Proteomes" id="UP000290189">
    <property type="component" value="Unassembled WGS sequence"/>
</dbReference>
<evidence type="ECO:0000313" key="5">
    <source>
        <dbReference type="Proteomes" id="UP000290189"/>
    </source>
</evidence>
<reference evidence="2 4" key="1">
    <citation type="submission" date="2015-02" db="EMBL/GenBank/DDBJ databases">
        <authorList>
            <person name="Chooi Y.-H."/>
        </authorList>
    </citation>
    <scope>NUCLEOTIDE SEQUENCE [LARGE SCALE GENOMIC DNA]</scope>
    <source>
        <strain evidence="2">E3</strain>
    </source>
</reference>
<dbReference type="SUPFAM" id="SSF51735">
    <property type="entry name" value="NAD(P)-binding Rossmann-fold domains"/>
    <property type="match status" value="1"/>
</dbReference>
<dbReference type="InterPro" id="IPR016040">
    <property type="entry name" value="NAD(P)-bd_dom"/>
</dbReference>
<dbReference type="GO" id="GO:0051170">
    <property type="term" value="P:import into nucleus"/>
    <property type="evidence" value="ECO:0007669"/>
    <property type="project" value="TreeGrafter"/>
</dbReference>
<dbReference type="GO" id="GO:0005737">
    <property type="term" value="C:cytoplasm"/>
    <property type="evidence" value="ECO:0007669"/>
    <property type="project" value="TreeGrafter"/>
</dbReference>
<dbReference type="PANTHER" id="PTHR14097">
    <property type="entry name" value="OXIDOREDUCTASE HTATIP2"/>
    <property type="match status" value="1"/>
</dbReference>
<reference evidence="3 5" key="2">
    <citation type="submission" date="2018-03" db="EMBL/GenBank/DDBJ databases">
        <authorList>
            <person name="Fogelqvist J."/>
        </authorList>
    </citation>
    <scope>NUCLEOTIDE SEQUENCE [LARGE SCALE GENOMIC DNA]</scope>
</reference>
<dbReference type="InterPro" id="IPR036291">
    <property type="entry name" value="NAD(P)-bd_dom_sf"/>
</dbReference>
<feature type="domain" description="NAD(P)-binding" evidence="1">
    <location>
        <begin position="8"/>
        <end position="193"/>
    </location>
</feature>
<keyword evidence="4" id="KW-1185">Reference proteome</keyword>
<evidence type="ECO:0000259" key="1">
    <source>
        <dbReference type="Pfam" id="PF13460"/>
    </source>
</evidence>
<keyword evidence="3" id="KW-0496">Mitochondrion</keyword>
<dbReference type="Gene3D" id="3.40.50.720">
    <property type="entry name" value="NAD(P)-binding Rossmann-like Domain"/>
    <property type="match status" value="1"/>
</dbReference>
<dbReference type="OMA" id="CIENAKA"/>
<name>A0A0G4IPA9_PLABS</name>
<organism evidence="2 4">
    <name type="scientific">Plasmodiophora brassicae</name>
    <name type="common">Clubroot disease agent</name>
    <dbReference type="NCBI Taxonomy" id="37360"/>
    <lineage>
        <taxon>Eukaryota</taxon>
        <taxon>Sar</taxon>
        <taxon>Rhizaria</taxon>
        <taxon>Endomyxa</taxon>
        <taxon>Phytomyxea</taxon>
        <taxon>Plasmodiophorida</taxon>
        <taxon>Plasmodiophoridae</taxon>
        <taxon>Plasmodiophora</taxon>
    </lineage>
</organism>
<evidence type="ECO:0000313" key="4">
    <source>
        <dbReference type="Proteomes" id="UP000039324"/>
    </source>
</evidence>
<dbReference type="Proteomes" id="UP000039324">
    <property type="component" value="Unassembled WGS sequence"/>
</dbReference>
<sequence>MSCAVVLGATGAVGRHVVRALAGDTRCQKIIAVVRRDGAPVDLFGVASDKVQVTVVDYNRLAETARESFANVDVAFSCLGTTRAQAGSAEAFKKVDLDYTVDSAKLLRDAGVPTFCIVSAANANANSWFLYPQTKGLAEQRLIDLEFPRLIIMRPMLIVRDDTDRLAERIADTLLPSAAKVQASQLARAMVHCAYGEPSSSTRVELVDHGTLRRTPPRD</sequence>
<geneLocation type="mitochondrion" evidence="3"/>
<dbReference type="AlphaFoldDB" id="A0A0G4IPA9"/>
<accession>A0A0G4IPA9</accession>